<feature type="domain" description="HPt" evidence="5">
    <location>
        <begin position="148"/>
        <end position="241"/>
    </location>
</feature>
<dbReference type="SUPFAM" id="SSF52172">
    <property type="entry name" value="CheY-like"/>
    <property type="match status" value="1"/>
</dbReference>
<dbReference type="Gene3D" id="1.20.120.160">
    <property type="entry name" value="HPT domain"/>
    <property type="match status" value="1"/>
</dbReference>
<dbReference type="InterPro" id="IPR008207">
    <property type="entry name" value="Sig_transdc_His_kin_Hpt_dom"/>
</dbReference>
<sequence length="249" mass="28360">MQNNQTSRKKILIIEDQPLHQKIFENLLSRTYDLFIVKTLDEATKILESENPQMMIMDIHIDGFDGRSCLEYPTLLIPVVATSASAEMSTEGYQEFGFSGFIKKPASARETIKIVDRALKETPQQLKEKENTSALNQQVVKELISFNSKERLISIYQDFILETRELLDRIESSLIDNSQRKTIEVFHTIKGNSGTLGAQKIHDLSTKAQEFARDQNTLEAKKFIPIIRKEVGSLEMLLASPTIFNNGQH</sequence>
<evidence type="ECO:0000259" key="5">
    <source>
        <dbReference type="PROSITE" id="PS50894"/>
    </source>
</evidence>
<dbReference type="InterPro" id="IPR036641">
    <property type="entry name" value="HPT_dom_sf"/>
</dbReference>
<dbReference type="InterPro" id="IPR011006">
    <property type="entry name" value="CheY-like_superfamily"/>
</dbReference>
<evidence type="ECO:0000256" key="1">
    <source>
        <dbReference type="ARBA" id="ARBA00022553"/>
    </source>
</evidence>
<dbReference type="EMBL" id="JAUEPH010000001">
    <property type="protein sequence ID" value="MDN3202562.1"/>
    <property type="molecule type" value="Genomic_DNA"/>
</dbReference>
<proteinExistence type="predicted"/>
<dbReference type="PANTHER" id="PTHR44591">
    <property type="entry name" value="STRESS RESPONSE REGULATOR PROTEIN 1"/>
    <property type="match status" value="1"/>
</dbReference>
<evidence type="ECO:0000313" key="6">
    <source>
        <dbReference type="EMBL" id="MDN3202562.1"/>
    </source>
</evidence>
<name>A0ABT7Y7R6_9BACT</name>
<feature type="modified residue" description="4-aspartylphosphate" evidence="3">
    <location>
        <position position="58"/>
    </location>
</feature>
<organism evidence="6 7">
    <name type="scientific">Algoriphagus sediminis</name>
    <dbReference type="NCBI Taxonomy" id="3057113"/>
    <lineage>
        <taxon>Bacteria</taxon>
        <taxon>Pseudomonadati</taxon>
        <taxon>Bacteroidota</taxon>
        <taxon>Cytophagia</taxon>
        <taxon>Cytophagales</taxon>
        <taxon>Cyclobacteriaceae</taxon>
        <taxon>Algoriphagus</taxon>
    </lineage>
</organism>
<dbReference type="RefSeq" id="WP_289998106.1">
    <property type="nucleotide sequence ID" value="NZ_JAUEPH010000001.1"/>
</dbReference>
<dbReference type="PROSITE" id="PS50894">
    <property type="entry name" value="HPT"/>
    <property type="match status" value="1"/>
</dbReference>
<dbReference type="InterPro" id="IPR001789">
    <property type="entry name" value="Sig_transdc_resp-reg_receiver"/>
</dbReference>
<dbReference type="Pfam" id="PF00072">
    <property type="entry name" value="Response_reg"/>
    <property type="match status" value="1"/>
</dbReference>
<dbReference type="PANTHER" id="PTHR44591:SF3">
    <property type="entry name" value="RESPONSE REGULATORY DOMAIN-CONTAINING PROTEIN"/>
    <property type="match status" value="1"/>
</dbReference>
<dbReference type="SUPFAM" id="SSF47226">
    <property type="entry name" value="Histidine-containing phosphotransfer domain, HPT domain"/>
    <property type="match status" value="1"/>
</dbReference>
<feature type="domain" description="Response regulatory" evidence="4">
    <location>
        <begin position="10"/>
        <end position="119"/>
    </location>
</feature>
<feature type="modified residue" description="Phosphohistidine" evidence="2">
    <location>
        <position position="187"/>
    </location>
</feature>
<keyword evidence="7" id="KW-1185">Reference proteome</keyword>
<reference evidence="6" key="1">
    <citation type="submission" date="2023-06" db="EMBL/GenBank/DDBJ databases">
        <title>Robiginitalea aurantiacus sp. nov. and Algoriphagus sediminis sp. nov., isolated from coastal sediment.</title>
        <authorList>
            <person name="Zhou Z.Y."/>
            <person name="An J."/>
            <person name="Jia Y.W."/>
            <person name="Du Z.J."/>
        </authorList>
    </citation>
    <scope>NUCLEOTIDE SEQUENCE</scope>
    <source>
        <strain evidence="6">C2-7</strain>
    </source>
</reference>
<protein>
    <submittedName>
        <fullName evidence="6">Response regulator</fullName>
    </submittedName>
</protein>
<gene>
    <name evidence="6" type="ORF">QVH07_00315</name>
</gene>
<dbReference type="InterPro" id="IPR050595">
    <property type="entry name" value="Bact_response_regulator"/>
</dbReference>
<accession>A0ABT7Y7R6</accession>
<evidence type="ECO:0000259" key="4">
    <source>
        <dbReference type="PROSITE" id="PS50110"/>
    </source>
</evidence>
<evidence type="ECO:0000313" key="7">
    <source>
        <dbReference type="Proteomes" id="UP001171916"/>
    </source>
</evidence>
<comment type="caution">
    <text evidence="6">The sequence shown here is derived from an EMBL/GenBank/DDBJ whole genome shotgun (WGS) entry which is preliminary data.</text>
</comment>
<dbReference type="Gene3D" id="3.40.50.2300">
    <property type="match status" value="1"/>
</dbReference>
<dbReference type="Pfam" id="PF01627">
    <property type="entry name" value="Hpt"/>
    <property type="match status" value="1"/>
</dbReference>
<keyword evidence="1 3" id="KW-0597">Phosphoprotein</keyword>
<evidence type="ECO:0000256" key="2">
    <source>
        <dbReference type="PROSITE-ProRule" id="PRU00110"/>
    </source>
</evidence>
<dbReference type="PROSITE" id="PS50110">
    <property type="entry name" value="RESPONSE_REGULATORY"/>
    <property type="match status" value="1"/>
</dbReference>
<evidence type="ECO:0000256" key="3">
    <source>
        <dbReference type="PROSITE-ProRule" id="PRU00169"/>
    </source>
</evidence>
<dbReference type="SMART" id="SM00448">
    <property type="entry name" value="REC"/>
    <property type="match status" value="1"/>
</dbReference>
<dbReference type="Proteomes" id="UP001171916">
    <property type="component" value="Unassembled WGS sequence"/>
</dbReference>